<feature type="chain" id="PRO_5035885307" description="Secreted protein" evidence="1">
    <location>
        <begin position="22"/>
        <end position="84"/>
    </location>
</feature>
<sequence length="84" mass="9487">MVVFISCGRRCVLSLMGSTSALLILTVSSRYGSDCYISDSHDSCYCLLNVISRRNTDIFFSVLHVMMALKKNTETFHTRTPRDT</sequence>
<protein>
    <recommendedName>
        <fullName evidence="4">Secreted protein</fullName>
    </recommendedName>
</protein>
<organism evidence="2 3">
    <name type="scientific">Hymenochirus boettgeri</name>
    <name type="common">Congo dwarf clawed frog</name>
    <dbReference type="NCBI Taxonomy" id="247094"/>
    <lineage>
        <taxon>Eukaryota</taxon>
        <taxon>Metazoa</taxon>
        <taxon>Chordata</taxon>
        <taxon>Craniata</taxon>
        <taxon>Vertebrata</taxon>
        <taxon>Euteleostomi</taxon>
        <taxon>Amphibia</taxon>
        <taxon>Batrachia</taxon>
        <taxon>Anura</taxon>
        <taxon>Pipoidea</taxon>
        <taxon>Pipidae</taxon>
        <taxon>Pipinae</taxon>
        <taxon>Hymenochirus</taxon>
    </lineage>
</organism>
<keyword evidence="3" id="KW-1185">Reference proteome</keyword>
<evidence type="ECO:0000256" key="1">
    <source>
        <dbReference type="SAM" id="SignalP"/>
    </source>
</evidence>
<dbReference type="EMBL" id="JAACNH010000009">
    <property type="protein sequence ID" value="KAG8432279.1"/>
    <property type="molecule type" value="Genomic_DNA"/>
</dbReference>
<evidence type="ECO:0008006" key="4">
    <source>
        <dbReference type="Google" id="ProtNLM"/>
    </source>
</evidence>
<keyword evidence="1" id="KW-0732">Signal</keyword>
<comment type="caution">
    <text evidence="2">The sequence shown here is derived from an EMBL/GenBank/DDBJ whole genome shotgun (WGS) entry which is preliminary data.</text>
</comment>
<feature type="signal peptide" evidence="1">
    <location>
        <begin position="1"/>
        <end position="21"/>
    </location>
</feature>
<evidence type="ECO:0000313" key="3">
    <source>
        <dbReference type="Proteomes" id="UP000812440"/>
    </source>
</evidence>
<dbReference type="Proteomes" id="UP000812440">
    <property type="component" value="Chromosome 9"/>
</dbReference>
<accession>A0A8T2IHT5</accession>
<gene>
    <name evidence="2" type="ORF">GDO86_016792</name>
</gene>
<reference evidence="2" key="1">
    <citation type="thesis" date="2020" institute="ProQuest LLC" country="789 East Eisenhower Parkway, Ann Arbor, MI, USA">
        <title>Comparative Genomics and Chromosome Evolution.</title>
        <authorList>
            <person name="Mudd A.B."/>
        </authorList>
    </citation>
    <scope>NUCLEOTIDE SEQUENCE</scope>
    <source>
        <strain evidence="2">Female2</strain>
        <tissue evidence="2">Blood</tissue>
    </source>
</reference>
<proteinExistence type="predicted"/>
<name>A0A8T2IHT5_9PIPI</name>
<dbReference type="AlphaFoldDB" id="A0A8T2IHT5"/>
<evidence type="ECO:0000313" key="2">
    <source>
        <dbReference type="EMBL" id="KAG8432279.1"/>
    </source>
</evidence>